<gene>
    <name evidence="4" type="ORF">SAMN04488696_0264</name>
</gene>
<evidence type="ECO:0000313" key="4">
    <source>
        <dbReference type="EMBL" id="SFM19033.1"/>
    </source>
</evidence>
<dbReference type="GO" id="GO:0005524">
    <property type="term" value="F:ATP binding"/>
    <property type="evidence" value="ECO:0007669"/>
    <property type="project" value="UniProtKB-KW"/>
</dbReference>
<dbReference type="SUPFAM" id="SSF52540">
    <property type="entry name" value="P-loop containing nucleoside triphosphate hydrolases"/>
    <property type="match status" value="1"/>
</dbReference>
<reference evidence="5" key="1">
    <citation type="submission" date="2016-10" db="EMBL/GenBank/DDBJ databases">
        <authorList>
            <person name="Varghese N."/>
            <person name="Submissions S."/>
        </authorList>
    </citation>
    <scope>NUCLEOTIDE SEQUENCE [LARGE SCALE GENOMIC DNA]</scope>
    <source>
        <strain evidence="5">Mob M</strain>
    </source>
</reference>
<dbReference type="STRING" id="487685.SAMN04488696_0264"/>
<sequence>MIDIVRTAQKTSTRSNRDTHSEPAECTAEFLVLEPAGYPMASILDEYPEIEDPGVFEHYAREQWKGYTAHKGEYLFDRRMYPDFAYKVTDVEPPASVIGKNTHIIVRDAVISSVPAVEFRSDVTFDDVVGQQSARKKCKLIERFLESPEKFGKWAPRNVLFFGPSGTGKTMLAKALANKAHVPILPVKATELIGEFVGEGARQIHQLYERAQEMAPCIIFIDELDAIALDRRHQELRGDVAEIVNALLTEMDGIVERPGVCTIGATNRTDTIDPAVRSRFEEEIEFTLPDEAERFAILDSNASTFPVPTKDVDLHAIARMTEGLSGRDLVGKVLKTALHNVIIEDRDAVTQDDLQAAVKKLKNLPAPSTADRMYI</sequence>
<comment type="similarity">
    <text evidence="1">Belongs to the AAA ATPase family.</text>
</comment>
<dbReference type="InterPro" id="IPR027417">
    <property type="entry name" value="P-loop_NTPase"/>
</dbReference>
<dbReference type="GO" id="GO:0016887">
    <property type="term" value="F:ATP hydrolysis activity"/>
    <property type="evidence" value="ECO:0007669"/>
    <property type="project" value="InterPro"/>
</dbReference>
<keyword evidence="1" id="KW-0067">ATP-binding</keyword>
<dbReference type="Pfam" id="PF00004">
    <property type="entry name" value="AAA"/>
    <property type="match status" value="1"/>
</dbReference>
<keyword evidence="1" id="KW-0547">Nucleotide-binding</keyword>
<dbReference type="GO" id="GO:0006508">
    <property type="term" value="P:proteolysis"/>
    <property type="evidence" value="ECO:0007669"/>
    <property type="project" value="TreeGrafter"/>
</dbReference>
<dbReference type="PROSITE" id="PS00674">
    <property type="entry name" value="AAA"/>
    <property type="match status" value="1"/>
</dbReference>
<dbReference type="Pfam" id="PF23902">
    <property type="entry name" value="AAA_lid_PRS2_C"/>
    <property type="match status" value="1"/>
</dbReference>
<dbReference type="InterPro" id="IPR003960">
    <property type="entry name" value="ATPase_AAA_CS"/>
</dbReference>
<dbReference type="InterPro" id="IPR057405">
    <property type="entry name" value="PRS2-like_N"/>
</dbReference>
<keyword evidence="5" id="KW-1185">Reference proteome</keyword>
<dbReference type="InterPro" id="IPR003593">
    <property type="entry name" value="AAA+_ATPase"/>
</dbReference>
<evidence type="ECO:0000256" key="1">
    <source>
        <dbReference type="RuleBase" id="RU003651"/>
    </source>
</evidence>
<feature type="domain" description="AAA+ ATPase" evidence="3">
    <location>
        <begin position="155"/>
        <end position="290"/>
    </location>
</feature>
<proteinExistence type="inferred from homology"/>
<dbReference type="PANTHER" id="PTHR23076:SF97">
    <property type="entry name" value="ATP-DEPENDENT ZINC METALLOPROTEASE YME1L1"/>
    <property type="match status" value="1"/>
</dbReference>
<dbReference type="GO" id="GO:0004176">
    <property type="term" value="F:ATP-dependent peptidase activity"/>
    <property type="evidence" value="ECO:0007669"/>
    <property type="project" value="TreeGrafter"/>
</dbReference>
<feature type="region of interest" description="Disordered" evidence="2">
    <location>
        <begin position="1"/>
        <end position="23"/>
    </location>
</feature>
<dbReference type="OrthoDB" id="77269at2157"/>
<dbReference type="CDD" id="cd19481">
    <property type="entry name" value="RecA-like_protease"/>
    <property type="match status" value="1"/>
</dbReference>
<dbReference type="Pfam" id="PF23900">
    <property type="entry name" value="PRS2_N"/>
    <property type="match status" value="1"/>
</dbReference>
<dbReference type="EMBL" id="FOUJ01000001">
    <property type="protein sequence ID" value="SFM19033.1"/>
    <property type="molecule type" value="Genomic_DNA"/>
</dbReference>
<dbReference type="InterPro" id="IPR057408">
    <property type="entry name" value="PRS2_C_AAA_lid"/>
</dbReference>
<dbReference type="PANTHER" id="PTHR23076">
    <property type="entry name" value="METALLOPROTEASE M41 FTSH"/>
    <property type="match status" value="1"/>
</dbReference>
<accession>A0A1I4NV74</accession>
<organism evidence="4 5">
    <name type="scientific">Methanolobus profundi</name>
    <dbReference type="NCBI Taxonomy" id="487685"/>
    <lineage>
        <taxon>Archaea</taxon>
        <taxon>Methanobacteriati</taxon>
        <taxon>Methanobacteriota</taxon>
        <taxon>Stenosarchaea group</taxon>
        <taxon>Methanomicrobia</taxon>
        <taxon>Methanosarcinales</taxon>
        <taxon>Methanosarcinaceae</taxon>
        <taxon>Methanolobus</taxon>
    </lineage>
</organism>
<dbReference type="Gene3D" id="3.40.50.300">
    <property type="entry name" value="P-loop containing nucleotide triphosphate hydrolases"/>
    <property type="match status" value="1"/>
</dbReference>
<dbReference type="AlphaFoldDB" id="A0A1I4NV74"/>
<dbReference type="SMART" id="SM00382">
    <property type="entry name" value="AAA"/>
    <property type="match status" value="1"/>
</dbReference>
<evidence type="ECO:0000256" key="2">
    <source>
        <dbReference type="SAM" id="MobiDB-lite"/>
    </source>
</evidence>
<name>A0A1I4NV74_9EURY</name>
<dbReference type="RefSeq" id="WP_177187920.1">
    <property type="nucleotide sequence ID" value="NZ_FOUJ01000001.1"/>
</dbReference>
<dbReference type="Gene3D" id="1.10.8.60">
    <property type="match status" value="1"/>
</dbReference>
<evidence type="ECO:0000313" key="5">
    <source>
        <dbReference type="Proteomes" id="UP000198535"/>
    </source>
</evidence>
<dbReference type="InterPro" id="IPR003959">
    <property type="entry name" value="ATPase_AAA_core"/>
</dbReference>
<evidence type="ECO:0000259" key="3">
    <source>
        <dbReference type="SMART" id="SM00382"/>
    </source>
</evidence>
<protein>
    <submittedName>
        <fullName evidence="4">AAA family ATPase</fullName>
    </submittedName>
</protein>
<dbReference type="Proteomes" id="UP000198535">
    <property type="component" value="Unassembled WGS sequence"/>
</dbReference>